<dbReference type="InterPro" id="IPR039556">
    <property type="entry name" value="ICL/PEPM"/>
</dbReference>
<feature type="binding site" evidence="11">
    <location>
        <position position="157"/>
    </location>
    <ligand>
        <name>substrate</name>
    </ligand>
</feature>
<dbReference type="SUPFAM" id="SSF51621">
    <property type="entry name" value="Phosphoenolpyruvate/pyruvate domain"/>
    <property type="match status" value="1"/>
</dbReference>
<evidence type="ECO:0000256" key="9">
    <source>
        <dbReference type="ARBA" id="ARBA00057039"/>
    </source>
</evidence>
<comment type="subunit">
    <text evidence="8 11">Homotetramer; dimer of dimers.</text>
</comment>
<organism evidence="13 14">
    <name type="scientific">Campylobacter lanienae NCTC 13004</name>
    <dbReference type="NCBI Taxonomy" id="1031753"/>
    <lineage>
        <taxon>Bacteria</taxon>
        <taxon>Pseudomonadati</taxon>
        <taxon>Campylobacterota</taxon>
        <taxon>Epsilonproteobacteria</taxon>
        <taxon>Campylobacterales</taxon>
        <taxon>Campylobacteraceae</taxon>
        <taxon>Campylobacter</taxon>
    </lineage>
</organism>
<comment type="catalytic activity">
    <reaction evidence="1 11 12">
        <text>(2S,3R)-3-hydroxybutane-1,2,3-tricarboxylate = pyruvate + succinate</text>
        <dbReference type="Rhea" id="RHEA:16809"/>
        <dbReference type="ChEBI" id="CHEBI:15361"/>
        <dbReference type="ChEBI" id="CHEBI:30031"/>
        <dbReference type="ChEBI" id="CHEBI:57429"/>
        <dbReference type="EC" id="4.1.3.30"/>
    </reaction>
</comment>
<dbReference type="CDD" id="cd00377">
    <property type="entry name" value="ICL_PEPM"/>
    <property type="match status" value="1"/>
</dbReference>
<feature type="binding site" evidence="11">
    <location>
        <begin position="209"/>
        <end position="211"/>
    </location>
    <ligand>
        <name>substrate</name>
    </ligand>
</feature>
<evidence type="ECO:0000256" key="7">
    <source>
        <dbReference type="ARBA" id="ARBA00023239"/>
    </source>
</evidence>
<evidence type="ECO:0000256" key="6">
    <source>
        <dbReference type="ARBA" id="ARBA00022842"/>
    </source>
</evidence>
<dbReference type="HAMAP" id="MF_01939">
    <property type="entry name" value="PrpB"/>
    <property type="match status" value="1"/>
</dbReference>
<dbReference type="NCBIfam" id="NF008455">
    <property type="entry name" value="PRK11320.1"/>
    <property type="match status" value="1"/>
</dbReference>
<comment type="function">
    <text evidence="11">Involved in the catabolism of short chain fatty acids (SCFA) via the 2-methylcitrate cycle (propionate degradation route). Catalyzes the thermodynamically favored C-C bond cleavage of (2R,3S)-2-methylisocitrate to yield pyruvate and succinate via an alpha-carboxy-carbanion intermediate.</text>
</comment>
<dbReference type="UniPathway" id="UPA00946"/>
<dbReference type="FunFam" id="3.20.20.60:FF:000009">
    <property type="entry name" value="2-methylisocitrate lyase"/>
    <property type="match status" value="1"/>
</dbReference>
<reference evidence="14" key="2">
    <citation type="journal article" date="2017" name="Genome Biol. Evol.">
        <title>Comparative genomic analysis identifies a Campylobacter clade deficient in selenium metabolism.</title>
        <authorList>
            <person name="Miller W.G."/>
            <person name="Yee E."/>
            <person name="Lopes B.S."/>
            <person name="Chapman M.H."/>
            <person name="Huynh S."/>
            <person name="Bono J.L."/>
            <person name="Parker C.T."/>
            <person name="Strachan N.J.C."/>
            <person name="Forbes K.J."/>
        </authorList>
    </citation>
    <scope>NUCLEOTIDE SEQUENCE [LARGE SCALE GENOMIC DNA]</scope>
    <source>
        <strain evidence="14">NCTC 13004</strain>
    </source>
</reference>
<keyword evidence="7 11" id="KW-0456">Lyase</keyword>
<dbReference type="EMBL" id="CP015578">
    <property type="protein sequence ID" value="ARQ97198.1"/>
    <property type="molecule type" value="Genomic_DNA"/>
</dbReference>
<dbReference type="PANTHER" id="PTHR42905">
    <property type="entry name" value="PHOSPHOENOLPYRUVATE CARBOXYLASE"/>
    <property type="match status" value="1"/>
</dbReference>
<dbReference type="RefSeq" id="WP_086232385.1">
    <property type="nucleotide sequence ID" value="NZ_CP015578.1"/>
</dbReference>
<dbReference type="KEGG" id="clx:CLAN_0440"/>
<keyword evidence="5 11" id="KW-0479">Metal-binding</keyword>
<evidence type="ECO:0000313" key="13">
    <source>
        <dbReference type="EMBL" id="ARQ97198.1"/>
    </source>
</evidence>
<feature type="binding site" evidence="11">
    <location>
        <position position="187"/>
    </location>
    <ligand>
        <name>substrate</name>
    </ligand>
</feature>
<dbReference type="InterPro" id="IPR018523">
    <property type="entry name" value="Isocitrate_lyase_ph_CS"/>
</dbReference>
<evidence type="ECO:0000256" key="10">
    <source>
        <dbReference type="ARBA" id="ARBA00073849"/>
    </source>
</evidence>
<evidence type="ECO:0000256" key="11">
    <source>
        <dbReference type="HAMAP-Rule" id="MF_01939"/>
    </source>
</evidence>
<dbReference type="GO" id="GO:0019629">
    <property type="term" value="P:propionate catabolic process, 2-methylcitrate cycle"/>
    <property type="evidence" value="ECO:0007669"/>
    <property type="project" value="UniProtKB-UniRule"/>
</dbReference>
<dbReference type="InterPro" id="IPR012695">
    <property type="entry name" value="PrpB"/>
</dbReference>
<evidence type="ECO:0000256" key="2">
    <source>
        <dbReference type="ARBA" id="ARBA00001946"/>
    </source>
</evidence>
<dbReference type="GO" id="GO:0046421">
    <property type="term" value="F:methylisocitrate lyase activity"/>
    <property type="evidence" value="ECO:0007669"/>
    <property type="project" value="UniProtKB-UniRule"/>
</dbReference>
<comment type="pathway">
    <text evidence="11 12">Organic acid metabolism; propanoate degradation.</text>
</comment>
<comment type="caution">
    <text evidence="11">Lacks conserved residue(s) required for the propagation of feature annotation.</text>
</comment>
<dbReference type="Gene3D" id="3.20.20.60">
    <property type="entry name" value="Phosphoenolpyruvate-binding domains"/>
    <property type="match status" value="1"/>
</dbReference>
<comment type="similarity">
    <text evidence="3 11 12">Belongs to the isocitrate lyase/PEP mutase superfamily. Methylisocitrate lyase family.</text>
</comment>
<dbReference type="Pfam" id="PF13714">
    <property type="entry name" value="PEP_mutase"/>
    <property type="match status" value="1"/>
</dbReference>
<dbReference type="PANTHER" id="PTHR42905:SF5">
    <property type="entry name" value="CARBOXYVINYL-CARBOXYPHOSPHONATE PHOSPHORYLMUTASE, CHLOROPLASTIC"/>
    <property type="match status" value="1"/>
</dbReference>
<evidence type="ECO:0000256" key="4">
    <source>
        <dbReference type="ARBA" id="ARBA00012260"/>
    </source>
</evidence>
<evidence type="ECO:0000256" key="8">
    <source>
        <dbReference type="ARBA" id="ARBA00044762"/>
    </source>
</evidence>
<dbReference type="GeneID" id="46920913"/>
<reference evidence="14" key="1">
    <citation type="journal article" date="2017" name="Genome Biol. Evol.">
        <title>Comparative Genomic Analysis Identifies a Campylobacter Clade Deficient in Selenium Metabolism.</title>
        <authorList>
            <person name="Miller W.G."/>
            <person name="Yee E."/>
            <person name="Lopes B.S."/>
            <person name="Chapman M.H."/>
            <person name="Huynh S."/>
            <person name="Bono J.L."/>
            <person name="Parker C.T."/>
            <person name="Strachan N.J.C."/>
            <person name="Forbes K.J."/>
        </authorList>
    </citation>
    <scope>NUCLEOTIDE SEQUENCE [LARGE SCALE GENOMIC DNA]</scope>
    <source>
        <strain evidence="14">NCTC 13004</strain>
    </source>
</reference>
<proteinExistence type="inferred from homology"/>
<evidence type="ECO:0000256" key="12">
    <source>
        <dbReference type="RuleBase" id="RU361121"/>
    </source>
</evidence>
<dbReference type="NCBIfam" id="TIGR02317">
    <property type="entry name" value="prpB"/>
    <property type="match status" value="1"/>
</dbReference>
<feature type="binding site" evidence="11">
    <location>
        <position position="269"/>
    </location>
    <ligand>
        <name>substrate</name>
    </ligand>
</feature>
<gene>
    <name evidence="11 13" type="primary">prpB</name>
    <name evidence="13" type="ORF">CLAN_0440</name>
</gene>
<keyword evidence="6 11" id="KW-0460">Magnesium</keyword>
<evidence type="ECO:0000256" key="3">
    <source>
        <dbReference type="ARBA" id="ARBA00009282"/>
    </source>
</evidence>
<comment type="function">
    <text evidence="9">Involved in the catabolism of short chain fatty acids (SCFA) via the 2-methylcitrate cycle I (propionate degradation route). Catalyzes the thermodynamically favored C-C bond cleavage of (2R,3S)-2-methylisocitrate to yield pyruvate and succinate via an alpha-carboxy-carbanion intermediate.</text>
</comment>
<feature type="binding site" evidence="11">
    <location>
        <begin position="122"/>
        <end position="123"/>
    </location>
    <ligand>
        <name>substrate</name>
    </ligand>
</feature>
<name>A0A1X9SLU3_9BACT</name>
<evidence type="ECO:0000313" key="14">
    <source>
        <dbReference type="Proteomes" id="UP000202031"/>
    </source>
</evidence>
<accession>A0A1X9SLU3</accession>
<dbReference type="EC" id="4.1.3.30" evidence="4 11"/>
<dbReference type="InterPro" id="IPR015813">
    <property type="entry name" value="Pyrv/PenolPyrv_kinase-like_dom"/>
</dbReference>
<feature type="binding site" evidence="11">
    <location>
        <position position="240"/>
    </location>
    <ligand>
        <name>substrate</name>
    </ligand>
</feature>
<comment type="function">
    <text evidence="12">Catalyzes the thermodynamically favored C-C bond cleavage of (2R,3S)-2-methylisocitrate to yield pyruvate and succinate.</text>
</comment>
<feature type="binding site" evidence="11">
    <location>
        <position position="85"/>
    </location>
    <ligand>
        <name>Mg(2+)</name>
        <dbReference type="ChEBI" id="CHEBI:18420"/>
    </ligand>
</feature>
<protein>
    <recommendedName>
        <fullName evidence="10 11">2-methylisocitrate lyase</fullName>
        <shortName evidence="11">2-MIC</shortName>
        <shortName evidence="11">MICL</shortName>
        <ecNumber evidence="4 11">4.1.3.30</ecNumber>
    </recommendedName>
    <alternativeName>
        <fullName evidence="11">(2R,3S)-2-methylisocitrate lyase</fullName>
    </alternativeName>
</protein>
<sequence length="294" mass="32281">MSIKSPGKSFREAVNSNNPLAVLGVINAYSALQATKLGAKAIYLSGSGVASASYGLPDLGIVGLEDVLIDVRRITSRVDTPLLVDVDTGFGGAFNIARTIKELIKAEAAACHIEDQVAQKRCGHRPNKELVSISEMTDRLKAALDARTDENFVIMARTDAHAMEGQQKALERALAYEAAGADMIFAEAVHTLEEYKEYTKALKVPVLANITEFGKTPYFSQSELASVGIKLVLYPLSANRAMNKAAVEVFNSIIKNGHQKDVLDIMQTREELYQMLDYYEFENKLDQLFAKDKK</sequence>
<evidence type="ECO:0000256" key="5">
    <source>
        <dbReference type="ARBA" id="ARBA00022723"/>
    </source>
</evidence>
<dbReference type="PROSITE" id="PS00161">
    <property type="entry name" value="ISOCITRATE_LYASE"/>
    <property type="match status" value="1"/>
</dbReference>
<comment type="cofactor">
    <cofactor evidence="2 11">
        <name>Mg(2+)</name>
        <dbReference type="ChEBI" id="CHEBI:18420"/>
    </cofactor>
</comment>
<dbReference type="Proteomes" id="UP000202031">
    <property type="component" value="Chromosome"/>
</dbReference>
<dbReference type="AlphaFoldDB" id="A0A1X9SLU3"/>
<feature type="binding site" evidence="11">
    <location>
        <position position="87"/>
    </location>
    <ligand>
        <name>Mg(2+)</name>
        <dbReference type="ChEBI" id="CHEBI:18420"/>
    </ligand>
</feature>
<dbReference type="InterPro" id="IPR040442">
    <property type="entry name" value="Pyrv_kinase-like_dom_sf"/>
</dbReference>
<dbReference type="GO" id="GO:0000287">
    <property type="term" value="F:magnesium ion binding"/>
    <property type="evidence" value="ECO:0007669"/>
    <property type="project" value="UniProtKB-UniRule"/>
</dbReference>
<evidence type="ECO:0000256" key="1">
    <source>
        <dbReference type="ARBA" id="ARBA00001050"/>
    </source>
</evidence>